<evidence type="ECO:0000313" key="2">
    <source>
        <dbReference type="EMBL" id="GAA3621699.1"/>
    </source>
</evidence>
<feature type="region of interest" description="Disordered" evidence="1">
    <location>
        <begin position="1"/>
        <end position="23"/>
    </location>
</feature>
<reference evidence="3" key="1">
    <citation type="journal article" date="2019" name="Int. J. Syst. Evol. Microbiol.">
        <title>The Global Catalogue of Microorganisms (GCM) 10K type strain sequencing project: providing services to taxonomists for standard genome sequencing and annotation.</title>
        <authorList>
            <consortium name="The Broad Institute Genomics Platform"/>
            <consortium name="The Broad Institute Genome Sequencing Center for Infectious Disease"/>
            <person name="Wu L."/>
            <person name="Ma J."/>
        </authorList>
    </citation>
    <scope>NUCLEOTIDE SEQUENCE [LARGE SCALE GENOMIC DNA]</scope>
    <source>
        <strain evidence="3">JCM 16902</strain>
    </source>
</reference>
<name>A0ABP6ZX86_9ACTN</name>
<accession>A0ABP6ZX86</accession>
<comment type="caution">
    <text evidence="2">The sequence shown here is derived from an EMBL/GenBank/DDBJ whole genome shotgun (WGS) entry which is preliminary data.</text>
</comment>
<organism evidence="2 3">
    <name type="scientific">Kineosporia mesophila</name>
    <dbReference type="NCBI Taxonomy" id="566012"/>
    <lineage>
        <taxon>Bacteria</taxon>
        <taxon>Bacillati</taxon>
        <taxon>Actinomycetota</taxon>
        <taxon>Actinomycetes</taxon>
        <taxon>Kineosporiales</taxon>
        <taxon>Kineosporiaceae</taxon>
        <taxon>Kineosporia</taxon>
    </lineage>
</organism>
<proteinExistence type="predicted"/>
<evidence type="ECO:0000313" key="3">
    <source>
        <dbReference type="Proteomes" id="UP001501074"/>
    </source>
</evidence>
<dbReference type="Proteomes" id="UP001501074">
    <property type="component" value="Unassembled WGS sequence"/>
</dbReference>
<gene>
    <name evidence="2" type="ORF">GCM10022223_43240</name>
</gene>
<dbReference type="EMBL" id="BAAAZO010000008">
    <property type="protein sequence ID" value="GAA3621699.1"/>
    <property type="molecule type" value="Genomic_DNA"/>
</dbReference>
<protein>
    <submittedName>
        <fullName evidence="2">Uncharacterized protein</fullName>
    </submittedName>
</protein>
<keyword evidence="3" id="KW-1185">Reference proteome</keyword>
<evidence type="ECO:0000256" key="1">
    <source>
        <dbReference type="SAM" id="MobiDB-lite"/>
    </source>
</evidence>
<sequence length="82" mass="8676">MIVDTAGRVGSSEVNGASAPQLHTGQRHILHRINVAGSAETSVGSNTMEISLVGEMPYDPIMRSVDLRAAITDTDESRIRGA</sequence>